<evidence type="ECO:0000256" key="4">
    <source>
        <dbReference type="ARBA" id="ARBA00023136"/>
    </source>
</evidence>
<evidence type="ECO:0000256" key="1">
    <source>
        <dbReference type="ARBA" id="ARBA00004141"/>
    </source>
</evidence>
<evidence type="ECO:0000256" key="3">
    <source>
        <dbReference type="ARBA" id="ARBA00022989"/>
    </source>
</evidence>
<name>A0A9N9R1H8_9NEOP</name>
<dbReference type="Gene3D" id="1.20.1250.20">
    <property type="entry name" value="MFS general substrate transporter like domains"/>
    <property type="match status" value="1"/>
</dbReference>
<feature type="transmembrane region" description="Helical" evidence="5">
    <location>
        <begin position="70"/>
        <end position="93"/>
    </location>
</feature>
<dbReference type="OrthoDB" id="3936150at2759"/>
<dbReference type="Proteomes" id="UP001153714">
    <property type="component" value="Chromosome 18"/>
</dbReference>
<organism evidence="6 7">
    <name type="scientific">Diatraea saccharalis</name>
    <name type="common">sugarcane borer</name>
    <dbReference type="NCBI Taxonomy" id="40085"/>
    <lineage>
        <taxon>Eukaryota</taxon>
        <taxon>Metazoa</taxon>
        <taxon>Ecdysozoa</taxon>
        <taxon>Arthropoda</taxon>
        <taxon>Hexapoda</taxon>
        <taxon>Insecta</taxon>
        <taxon>Pterygota</taxon>
        <taxon>Neoptera</taxon>
        <taxon>Endopterygota</taxon>
        <taxon>Lepidoptera</taxon>
        <taxon>Glossata</taxon>
        <taxon>Ditrysia</taxon>
        <taxon>Pyraloidea</taxon>
        <taxon>Crambidae</taxon>
        <taxon>Crambinae</taxon>
        <taxon>Diatraea</taxon>
    </lineage>
</organism>
<dbReference type="PANTHER" id="PTHR24064">
    <property type="entry name" value="SOLUTE CARRIER FAMILY 22 MEMBER"/>
    <property type="match status" value="1"/>
</dbReference>
<feature type="transmembrane region" description="Helical" evidence="5">
    <location>
        <begin position="43"/>
        <end position="64"/>
    </location>
</feature>
<evidence type="ECO:0000256" key="2">
    <source>
        <dbReference type="ARBA" id="ARBA00022692"/>
    </source>
</evidence>
<comment type="subcellular location">
    <subcellularLocation>
        <location evidence="1">Membrane</location>
        <topology evidence="1">Multi-pass membrane protein</topology>
    </subcellularLocation>
</comment>
<keyword evidence="7" id="KW-1185">Reference proteome</keyword>
<evidence type="ECO:0000313" key="7">
    <source>
        <dbReference type="Proteomes" id="UP001153714"/>
    </source>
</evidence>
<evidence type="ECO:0000256" key="5">
    <source>
        <dbReference type="SAM" id="Phobius"/>
    </source>
</evidence>
<keyword evidence="4 5" id="KW-0472">Membrane</keyword>
<keyword evidence="2 5" id="KW-0812">Transmembrane</keyword>
<evidence type="ECO:0000313" key="6">
    <source>
        <dbReference type="EMBL" id="CAG9787703.1"/>
    </source>
</evidence>
<dbReference type="EMBL" id="OU893349">
    <property type="protein sequence ID" value="CAG9787703.1"/>
    <property type="molecule type" value="Genomic_DNA"/>
</dbReference>
<feature type="transmembrane region" description="Helical" evidence="5">
    <location>
        <begin position="100"/>
        <end position="118"/>
    </location>
</feature>
<keyword evidence="3 5" id="KW-1133">Transmembrane helix</keyword>
<dbReference type="InterPro" id="IPR036259">
    <property type="entry name" value="MFS_trans_sf"/>
</dbReference>
<dbReference type="AlphaFoldDB" id="A0A9N9R1H8"/>
<reference evidence="6" key="1">
    <citation type="submission" date="2021-12" db="EMBL/GenBank/DDBJ databases">
        <authorList>
            <person name="King R."/>
        </authorList>
    </citation>
    <scope>NUCLEOTIDE SEQUENCE</scope>
</reference>
<accession>A0A9N9R1H8</accession>
<dbReference type="GO" id="GO:0016020">
    <property type="term" value="C:membrane"/>
    <property type="evidence" value="ECO:0007669"/>
    <property type="project" value="UniProtKB-SubCell"/>
</dbReference>
<proteinExistence type="predicted"/>
<protein>
    <submittedName>
        <fullName evidence="6">Uncharacterized protein</fullName>
    </submittedName>
</protein>
<gene>
    <name evidence="6" type="ORF">DIATSA_LOCUS5565</name>
</gene>
<reference evidence="6" key="2">
    <citation type="submission" date="2022-10" db="EMBL/GenBank/DDBJ databases">
        <authorList>
            <consortium name="ENA_rothamsted_submissions"/>
            <consortium name="culmorum"/>
            <person name="King R."/>
        </authorList>
    </citation>
    <scope>NUCLEOTIDE SEQUENCE</scope>
</reference>
<feature type="transmembrane region" description="Helical" evidence="5">
    <location>
        <begin position="130"/>
        <end position="146"/>
    </location>
</feature>
<dbReference type="SUPFAM" id="SSF103473">
    <property type="entry name" value="MFS general substrate transporter"/>
    <property type="match status" value="1"/>
</dbReference>
<sequence length="147" mass="16219">MQNHLDQNLETTKNSLPKCKGQKGNGVGFIAFFKLKNMRKKTLLLSANWFCTGLAFYAFSQYLGMIGGNIFLTVALSGIIYVPGGLVCLFVVAKVGRRPTVWIFEIITALCFVFILMTPRDIFANDWPRLVFAGIGFGAIAVSISNN</sequence>